<organism evidence="2 3">
    <name type="scientific">Photorhabdus heterorhabditis</name>
    <dbReference type="NCBI Taxonomy" id="880156"/>
    <lineage>
        <taxon>Bacteria</taxon>
        <taxon>Pseudomonadati</taxon>
        <taxon>Pseudomonadota</taxon>
        <taxon>Gammaproteobacteria</taxon>
        <taxon>Enterobacterales</taxon>
        <taxon>Morganellaceae</taxon>
        <taxon>Photorhabdus</taxon>
    </lineage>
</organism>
<evidence type="ECO:0000256" key="1">
    <source>
        <dbReference type="SAM" id="MobiDB-lite"/>
    </source>
</evidence>
<dbReference type="RefSeq" id="WP_054476808.1">
    <property type="nucleotide sequence ID" value="NZ_CAWMRL010000009.1"/>
</dbReference>
<protein>
    <submittedName>
        <fullName evidence="2">Uncharacterized protein</fullName>
    </submittedName>
</protein>
<dbReference type="Proteomes" id="UP000037727">
    <property type="component" value="Unassembled WGS sequence"/>
</dbReference>
<evidence type="ECO:0000313" key="3">
    <source>
        <dbReference type="Proteomes" id="UP000037727"/>
    </source>
</evidence>
<feature type="region of interest" description="Disordered" evidence="1">
    <location>
        <begin position="186"/>
        <end position="206"/>
    </location>
</feature>
<keyword evidence="3" id="KW-1185">Reference proteome</keyword>
<accession>A0ABR5KEN7</accession>
<sequence length="506" mass="56966">MKLELISIDEPESLNSDDADQGFKSVLKETMNDVKFVKEMKRMSSIHKDKKRKVKKKEPDNLCFSSFQASSNLQFNADRALTNDNVSIGGELSLQGLSDKARLGQYNKALLGSTRVREGFQPTESNLRFNADRALTNNKVSMEGKLSPQGLSDKARLGKYNKTLPGNNRVQREGFQTESNLRFNADRAPTNNKVGMEGKLSPQGLSDKARLGQYNKTLPGNNRVQREGFQTESNLRFNADRAPTNNKVGMEGKLSPQGLSDKARLGQYNKTLPGNNRVQREGFQTKSNLRFNADRAPTNNKVGMEGKLSPQGLSDKARLGKCNEALPYNTQIQQEDFQTEDVSQYIHIFSDIVKENPLSLPYKFQQGLQYLSMVSPERIVNSYVPKNNQIKGTQDFNHCDRAVVGARFSAVEVSVGPMFKNTVYKSNSLYSNISNFDNSTGWIQNSLLNESIKYTYLANLKNSPADAFYRNPVARNYRVFFKGMRYLFKITGEKAWFNEGGEDDCS</sequence>
<proteinExistence type="predicted"/>
<name>A0ABR5KEN7_9GAMM</name>
<feature type="region of interest" description="Disordered" evidence="1">
    <location>
        <begin position="293"/>
        <end position="314"/>
    </location>
</feature>
<gene>
    <name evidence="2" type="ORF">AM629_05285</name>
</gene>
<comment type="caution">
    <text evidence="2">The sequence shown here is derived from an EMBL/GenBank/DDBJ whole genome shotgun (WGS) entry which is preliminary data.</text>
</comment>
<reference evidence="2 3" key="1">
    <citation type="submission" date="2015-09" db="EMBL/GenBank/DDBJ databases">
        <title>Draft genome sequence and assembly of Photorhabdus sp. VMG, a bacterial symbiont associated with Heterorhabditis zealandica.</title>
        <authorList>
            <person name="Naidoo S."/>
            <person name="Featherston J."/>
            <person name="Mothupi B."/>
            <person name="Gray V.M."/>
        </authorList>
    </citation>
    <scope>NUCLEOTIDE SEQUENCE [LARGE SCALE GENOMIC DNA]</scope>
    <source>
        <strain evidence="2 3">VMG</strain>
    </source>
</reference>
<feature type="region of interest" description="Disordered" evidence="1">
    <location>
        <begin position="240"/>
        <end position="260"/>
    </location>
</feature>
<evidence type="ECO:0000313" key="2">
    <source>
        <dbReference type="EMBL" id="KOY62976.1"/>
    </source>
</evidence>
<dbReference type="EMBL" id="LJCS01000009">
    <property type="protein sequence ID" value="KOY62976.1"/>
    <property type="molecule type" value="Genomic_DNA"/>
</dbReference>